<keyword evidence="2" id="KW-1185">Reference proteome</keyword>
<sequence length="286" mass="31879">MLKRKSLFSFIILLFFAFGYNSIIANAEENHELSTTQKEHMRQLGFSEQNIESMTLDEYSHYENSIPVEPFVQTETIYKITSDQDGEVKKVEQFNEEDGLLEMNLENYSFPAATAASCSGTICTETTSWMSMTTTATKLGNGRTMLHNNFTWLKNPNVNLTDMVGLTYNDSAVIEPSTINFSYKWKDGVGDHSRSYKDMKKSPQGLAATFDIQGIGSNAGTSNHHGYISVEVSKGNKNDVSANAFGHYTHTTFSFNISVTIKTGDIGLGWTTAETKMTSTAIKFNF</sequence>
<organism evidence="1 2">
    <name type="scientific">Lysinibacillus pakistanensis</name>
    <dbReference type="NCBI Taxonomy" id="759811"/>
    <lineage>
        <taxon>Bacteria</taxon>
        <taxon>Bacillati</taxon>
        <taxon>Bacillota</taxon>
        <taxon>Bacilli</taxon>
        <taxon>Bacillales</taxon>
        <taxon>Bacillaceae</taxon>
        <taxon>Lysinibacillus</taxon>
    </lineage>
</organism>
<dbReference type="EMBL" id="CP045835">
    <property type="protein sequence ID" value="QGG53142.1"/>
    <property type="molecule type" value="Genomic_DNA"/>
</dbReference>
<reference evidence="1 2" key="1">
    <citation type="submission" date="2019-11" db="EMBL/GenBank/DDBJ databases">
        <title>Whole Genome Sequencing and Comparative Genomic Analyses of Lysinibacillus pakistanensis LZH-9, a Halotolerant Strain with Excellent COD Removal Capability.</title>
        <authorList>
            <person name="Zhou H."/>
        </authorList>
    </citation>
    <scope>NUCLEOTIDE SEQUENCE [LARGE SCALE GENOMIC DNA]</scope>
    <source>
        <strain evidence="1 2">LZH-9</strain>
    </source>
</reference>
<dbReference type="Proteomes" id="UP000373269">
    <property type="component" value="Chromosome"/>
</dbReference>
<proteinExistence type="predicted"/>
<protein>
    <submittedName>
        <fullName evidence="1">Uncharacterized protein</fullName>
    </submittedName>
</protein>
<evidence type="ECO:0000313" key="2">
    <source>
        <dbReference type="Proteomes" id="UP000373269"/>
    </source>
</evidence>
<dbReference type="RefSeq" id="WP_369593786.1">
    <property type="nucleotide sequence ID" value="NZ_CP045835.1"/>
</dbReference>
<name>A0ABX6DEK7_9BACI</name>
<accession>A0ABX6DEK7</accession>
<gene>
    <name evidence="1" type="ORF">GDS87_20525</name>
</gene>
<evidence type="ECO:0000313" key="1">
    <source>
        <dbReference type="EMBL" id="QGG53142.1"/>
    </source>
</evidence>